<feature type="region of interest" description="Disordered" evidence="1">
    <location>
        <begin position="322"/>
        <end position="374"/>
    </location>
</feature>
<organism evidence="2 3">
    <name type="scientific">Mycena indigotica</name>
    <dbReference type="NCBI Taxonomy" id="2126181"/>
    <lineage>
        <taxon>Eukaryota</taxon>
        <taxon>Fungi</taxon>
        <taxon>Dikarya</taxon>
        <taxon>Basidiomycota</taxon>
        <taxon>Agaricomycotina</taxon>
        <taxon>Agaricomycetes</taxon>
        <taxon>Agaricomycetidae</taxon>
        <taxon>Agaricales</taxon>
        <taxon>Marasmiineae</taxon>
        <taxon>Mycenaceae</taxon>
        <taxon>Mycena</taxon>
    </lineage>
</organism>
<dbReference type="RefSeq" id="XP_037217366.1">
    <property type="nucleotide sequence ID" value="XM_037365954.1"/>
</dbReference>
<feature type="compositionally biased region" description="Pro residues" evidence="1">
    <location>
        <begin position="237"/>
        <end position="250"/>
    </location>
</feature>
<feature type="region of interest" description="Disordered" evidence="1">
    <location>
        <begin position="478"/>
        <end position="498"/>
    </location>
</feature>
<evidence type="ECO:0000313" key="2">
    <source>
        <dbReference type="EMBL" id="KAF7297007.1"/>
    </source>
</evidence>
<dbReference type="GeneID" id="59348470"/>
<gene>
    <name evidence="2" type="ORF">MIND_00933000</name>
</gene>
<feature type="compositionally biased region" description="Basic and acidic residues" evidence="1">
    <location>
        <begin position="700"/>
        <end position="720"/>
    </location>
</feature>
<reference evidence="2" key="1">
    <citation type="submission" date="2020-05" db="EMBL/GenBank/DDBJ databases">
        <title>Mycena genomes resolve the evolution of fungal bioluminescence.</title>
        <authorList>
            <person name="Tsai I.J."/>
        </authorList>
    </citation>
    <scope>NUCLEOTIDE SEQUENCE</scope>
    <source>
        <strain evidence="2">171206Taipei</strain>
    </source>
</reference>
<feature type="compositionally biased region" description="Low complexity" evidence="1">
    <location>
        <begin position="672"/>
        <end position="685"/>
    </location>
</feature>
<protein>
    <submittedName>
        <fullName evidence="2">Uncharacterized protein</fullName>
    </submittedName>
</protein>
<feature type="compositionally biased region" description="Low complexity" evidence="1">
    <location>
        <begin position="557"/>
        <end position="572"/>
    </location>
</feature>
<feature type="region of interest" description="Disordered" evidence="1">
    <location>
        <begin position="234"/>
        <end position="307"/>
    </location>
</feature>
<name>A0A8H6SDL5_9AGAR</name>
<dbReference type="AlphaFoldDB" id="A0A8H6SDL5"/>
<evidence type="ECO:0000313" key="3">
    <source>
        <dbReference type="Proteomes" id="UP000636479"/>
    </source>
</evidence>
<feature type="compositionally biased region" description="Basic and acidic residues" evidence="1">
    <location>
        <begin position="543"/>
        <end position="556"/>
    </location>
</feature>
<sequence>MPKAFKRKVYKPPPNTFFAYVHNPWPYLDAPRPAASASNANRGRGSGRAWGPAQRANATLAWVCIMARDLCGVQLEKEDMVLFRKGTSDDVIVQMEAPAGTDLAAFEALLGGHHRADFERGDPKEGDDVFSVVYRYDYALYNAPGQSGWEEVHATADVSFAPTKLPKDFSIRRDGAYPAPRPVPKLHAVRPKDVAALPGRLVLGHKDCVYVQPGPAAGQLQEPAPVLESAVVERAPTPSPTPPPPQLPPPRSEHAFVPYESILPTSGRPAPPAPNTADTVETSAAAPRSSKLGKIDPDDEDAAAQAYLHGEPPDVRVKQEHHEFDDEEAQGGLGGIAELVQRERERRQRGLNGDGTGPSAVPGTASAPGVHVKQEPQDACLPINAEPEPADPGQLEAMARVKPEPFEPTLRLPVQPQPQQQDRAVDRNNRDAYTRTEIDKPVGVKPEPVAVRIPPAPAARLSQRMDEDVGTKREAIPATVPAAPAAGGVSPRTVSVSASARVKRENLDQTMEVDDFLRDATTTVVKREPVSVRIPPASASAQVKRENVVHRMEVDSPRPGAGAGRRSPPGDGTTVKSETTSAPIPPAAERYTLVELPQTPEQRRAARLYGVHAASYRSVPVPPVSGSSSHNTAVGRVNPEAVVKPEPQEPVVPIETEAPRLERRTRFRNRGFDPFAGFGDAPGPGVKKEEEDMGQVARPDIGRRRIKTEDDGTQDRDRYRPQPPLAYPAFAYAFPGAPQAYPGPPRGVKREREEDEHGLGLGLGLGRGAQGGRYAARYGRAAGDAYR</sequence>
<feature type="region of interest" description="Disordered" evidence="1">
    <location>
        <begin position="407"/>
        <end position="449"/>
    </location>
</feature>
<dbReference type="Proteomes" id="UP000636479">
    <property type="component" value="Unassembled WGS sequence"/>
</dbReference>
<feature type="compositionally biased region" description="Basic and acidic residues" evidence="1">
    <location>
        <begin position="748"/>
        <end position="758"/>
    </location>
</feature>
<feature type="region of interest" description="Disordered" evidence="1">
    <location>
        <begin position="736"/>
        <end position="766"/>
    </location>
</feature>
<keyword evidence="3" id="KW-1185">Reference proteome</keyword>
<feature type="compositionally biased region" description="Low complexity" evidence="1">
    <location>
        <begin position="640"/>
        <end position="656"/>
    </location>
</feature>
<comment type="caution">
    <text evidence="2">The sequence shown here is derived from an EMBL/GenBank/DDBJ whole genome shotgun (WGS) entry which is preliminary data.</text>
</comment>
<dbReference type="OrthoDB" id="2996389at2759"/>
<dbReference type="EMBL" id="JACAZF010000008">
    <property type="protein sequence ID" value="KAF7297007.1"/>
    <property type="molecule type" value="Genomic_DNA"/>
</dbReference>
<feature type="compositionally biased region" description="Basic and acidic residues" evidence="1">
    <location>
        <begin position="423"/>
        <end position="442"/>
    </location>
</feature>
<feature type="region of interest" description="Disordered" evidence="1">
    <location>
        <begin position="536"/>
        <end position="599"/>
    </location>
</feature>
<evidence type="ECO:0000256" key="1">
    <source>
        <dbReference type="SAM" id="MobiDB-lite"/>
    </source>
</evidence>
<feature type="region of interest" description="Disordered" evidence="1">
    <location>
        <begin position="640"/>
        <end position="724"/>
    </location>
</feature>
<accession>A0A8H6SDL5</accession>
<proteinExistence type="predicted"/>